<proteinExistence type="predicted"/>
<dbReference type="OrthoDB" id="4863923at2"/>
<protein>
    <submittedName>
        <fullName evidence="1">Uncharacterized protein</fullName>
    </submittedName>
</protein>
<comment type="caution">
    <text evidence="1">The sequence shown here is derived from an EMBL/GenBank/DDBJ whole genome shotgun (WGS) entry which is preliminary data.</text>
</comment>
<evidence type="ECO:0000313" key="2">
    <source>
        <dbReference type="Proteomes" id="UP000292685"/>
    </source>
</evidence>
<dbReference type="RefSeq" id="WP_130451851.1">
    <property type="nucleotide sequence ID" value="NZ_SHLA01000001.1"/>
</dbReference>
<dbReference type="EMBL" id="SHLA01000001">
    <property type="protein sequence ID" value="RZU63493.1"/>
    <property type="molecule type" value="Genomic_DNA"/>
</dbReference>
<dbReference type="AlphaFoldDB" id="A0A4Q8AI65"/>
<name>A0A4Q8AI65_9MICC</name>
<keyword evidence="2" id="KW-1185">Reference proteome</keyword>
<sequence>MSAQSTTRVNGIGRVLTMEIPGTWVAAEPSPEVELFATMPPAENEFTPNIAVTALPYTGTLADFSRKAMSSLASDLREGRIVNVDEWAQRIAVNDADVVVEDEYGLPQAAHEGRLIEYTHRNPEGETVYGVDYLYLENGWAIQASTTTSLPSRIIFDDAFQQIVRSIEVLRSPNRDDVEGRRIEIGSTLDRIATAAEKVEREELFEELARSASIGVGIWMTGEALARTSELQDAVLGRLAAASDPVLAELIDLGIVENGRLSALGELISVALTESVVRVRLTGRFGDGETMLQIFVLGPWAVVAAEQGYGPRVLNQPWHPDDPARFNVQVLPVTEVTSAMLRWAGAGPAWNLHLEVPFIPIPLFEERLGGEAPLPEGAGPVTGAVWQNPWFSWGLDVETNGERVDPIHYVNAGDRGHYRIGLADNPVTGAGEVLLLPTDSGFISRQFEDSLQAAIFGRPTVLS</sequence>
<evidence type="ECO:0000313" key="1">
    <source>
        <dbReference type="EMBL" id="RZU63493.1"/>
    </source>
</evidence>
<accession>A0A4Q8AI65</accession>
<dbReference type="Gene3D" id="3.40.1000.10">
    <property type="entry name" value="Mog1/PsbP, alpha/beta/alpha sandwich"/>
    <property type="match status" value="1"/>
</dbReference>
<gene>
    <name evidence="1" type="ORF">EV380_3114</name>
</gene>
<organism evidence="1 2">
    <name type="scientific">Zhihengliuella halotolerans</name>
    <dbReference type="NCBI Taxonomy" id="370736"/>
    <lineage>
        <taxon>Bacteria</taxon>
        <taxon>Bacillati</taxon>
        <taxon>Actinomycetota</taxon>
        <taxon>Actinomycetes</taxon>
        <taxon>Micrococcales</taxon>
        <taxon>Micrococcaceae</taxon>
        <taxon>Zhihengliuella</taxon>
    </lineage>
</organism>
<dbReference type="Proteomes" id="UP000292685">
    <property type="component" value="Unassembled WGS sequence"/>
</dbReference>
<reference evidence="1 2" key="1">
    <citation type="submission" date="2019-02" db="EMBL/GenBank/DDBJ databases">
        <title>Sequencing the genomes of 1000 actinobacteria strains.</title>
        <authorList>
            <person name="Klenk H.-P."/>
        </authorList>
    </citation>
    <scope>NUCLEOTIDE SEQUENCE [LARGE SCALE GENOMIC DNA]</scope>
    <source>
        <strain evidence="1 2">DSM 17364</strain>
    </source>
</reference>